<dbReference type="InterPro" id="IPR007527">
    <property type="entry name" value="Znf_SWIM"/>
</dbReference>
<feature type="domain" description="SWIM-type" evidence="3">
    <location>
        <begin position="50"/>
        <end position="87"/>
    </location>
</feature>
<dbReference type="InterPro" id="IPR049730">
    <property type="entry name" value="SNF2/RAD54-like_C"/>
</dbReference>
<comment type="caution">
    <text evidence="6">The sequence shown here is derived from an EMBL/GenBank/DDBJ whole genome shotgun (WGS) entry which is preliminary data.</text>
</comment>
<keyword evidence="2" id="KW-0862">Zinc</keyword>
<dbReference type="PROSITE" id="PS51194">
    <property type="entry name" value="HELICASE_CTER"/>
    <property type="match status" value="1"/>
</dbReference>
<organism evidence="6 7">
    <name type="scientific">Lottiidibacillus patelloidae</name>
    <dbReference type="NCBI Taxonomy" id="2670334"/>
    <lineage>
        <taxon>Bacteria</taxon>
        <taxon>Bacillati</taxon>
        <taxon>Bacillota</taxon>
        <taxon>Bacilli</taxon>
        <taxon>Bacillales</taxon>
        <taxon>Bacillaceae</taxon>
        <taxon>Lottiidibacillus</taxon>
    </lineage>
</organism>
<accession>A0A263BU10</accession>
<dbReference type="GO" id="GO:0008270">
    <property type="term" value="F:zinc ion binding"/>
    <property type="evidence" value="ECO:0007669"/>
    <property type="project" value="UniProtKB-KW"/>
</dbReference>
<dbReference type="GO" id="GO:0016787">
    <property type="term" value="F:hydrolase activity"/>
    <property type="evidence" value="ECO:0007669"/>
    <property type="project" value="UniProtKB-KW"/>
</dbReference>
<dbReference type="GO" id="GO:0005524">
    <property type="term" value="F:ATP binding"/>
    <property type="evidence" value="ECO:0007669"/>
    <property type="project" value="InterPro"/>
</dbReference>
<feature type="domain" description="Helicase C-terminal" evidence="5">
    <location>
        <begin position="917"/>
        <end position="1071"/>
    </location>
</feature>
<evidence type="ECO:0000259" key="5">
    <source>
        <dbReference type="PROSITE" id="PS51194"/>
    </source>
</evidence>
<dbReference type="InterPro" id="IPR000330">
    <property type="entry name" value="SNF2_N"/>
</dbReference>
<dbReference type="CDD" id="cd18012">
    <property type="entry name" value="DEXQc_arch_SWI2_SNF2"/>
    <property type="match status" value="1"/>
</dbReference>
<dbReference type="InterPro" id="IPR001650">
    <property type="entry name" value="Helicase_C-like"/>
</dbReference>
<dbReference type="PANTHER" id="PTHR10799">
    <property type="entry name" value="SNF2/RAD54 HELICASE FAMILY"/>
    <property type="match status" value="1"/>
</dbReference>
<dbReference type="Pfam" id="PF00176">
    <property type="entry name" value="SNF2-rel_dom"/>
    <property type="match status" value="1"/>
</dbReference>
<dbReference type="AlphaFoldDB" id="A0A263BU10"/>
<evidence type="ECO:0000259" key="4">
    <source>
        <dbReference type="PROSITE" id="PS51192"/>
    </source>
</evidence>
<dbReference type="SUPFAM" id="SSF52540">
    <property type="entry name" value="P-loop containing nucleoside triphosphate hydrolases"/>
    <property type="match status" value="2"/>
</dbReference>
<dbReference type="FunFam" id="3.40.50.300:FF:000533">
    <property type="entry name" value="Helicase, Snf2 family"/>
    <property type="match status" value="1"/>
</dbReference>
<keyword evidence="1" id="KW-0378">Hydrolase</keyword>
<dbReference type="Gene3D" id="3.40.50.10810">
    <property type="entry name" value="Tandem AAA-ATPase domain"/>
    <property type="match status" value="1"/>
</dbReference>
<gene>
    <name evidence="6" type="ORF">CIB95_10600</name>
</gene>
<feature type="domain" description="Helicase ATP-binding" evidence="4">
    <location>
        <begin position="641"/>
        <end position="804"/>
    </location>
</feature>
<evidence type="ECO:0000256" key="2">
    <source>
        <dbReference type="PROSITE-ProRule" id="PRU00325"/>
    </source>
</evidence>
<evidence type="ECO:0008006" key="8">
    <source>
        <dbReference type="Google" id="ProtNLM"/>
    </source>
</evidence>
<sequence length="1081" mass="124736">MLSIEIIKNMFPDSFYRRGLQYYHQFRVEQLSNSEKDGHWTAKVAGSKLYNVEVDIFEDEFFYNCTCSAYEEYQSCKHCVAVLLEIANKLGEKSTVNKLKVSETNTPLFSDGKEEQQIKSEDSLSQLSTNLIDLFAEDDFESTTSTIGEPIKVEYSLKPDYNQANGTLFTVEMKIGIERLYVVKNLKELLDYIENKKEYYFSKSFSYDPYLHSFHKEDLEIFQLLAKINKSETFFNSRSAWNISTKQKGITLPPLFADELISLLHERNCKLQNGDEEFNHFKWTSEKLPFTFSLIQEEENYLLELQKSSLVEYMSKYGYMLVDNAVYKLSDQQQQVMHRINNSIDLESTTAIPIKQEDIGLFLSHVVPSLEMICNVEMSPEVRSSITNPPLVAKLFLEIDIVRITAKLEYHYGEDIILPFNEENISNQEQILIRDVKKERKIMKLIELSSFKFNGVDLYLEDDDDIFTFLYDILPKLEKIVSVFSTGEVSPLLNREQIKPEIQLDLQTNANYFEVNFDFTDVNQNDIQQIIKSIIEKKRYYRLQDGSYIPLEEDTFHPIGDLFRELNIAPEAVNSGKLTLPNYRSLQVEELVSRNRGVHYNKAFEKLIADIKKPSKSNYPLPKTLNADLRDYQIVGYQWLRGLSYYHFGGILADDMGLGKTLQAIAFLLAKWEENSASAQPSLVVSPASLVYNWQNEFKKFAPNLKVKVIQGSKSERENLINDIENCDVLITSYPLVRQDFDLYNEHEFSTLILDEAQAIKNHMTKTARAIKTIRKSNCFALSGTPIENSLDELWSIFDAILPGFFPNKKTFGSLSQQQISRMSRPFILRRLKKDVLKELPDKIETVHTSELTKEQKELYLGYLEKIQSEAALAMSTNGFQKNRMKILAGLTRLRQLCCHPSLFIENYEGESGKMNQLLDMVDNALENKQRILIFSQFSSMLKIIHTQLSNKGIEPFYLDGNTPSSKRVEFAERFNNGEKEIFLISLKAGGTGLNLPGADTVILYDLWWNPAVEEQATGRAHRMGQKKVVQVFRLITNGTIEEKIFSLQQKKKELIENIIHPGETMFSSLTEQEIRELLSV</sequence>
<dbReference type="PROSITE" id="PS50966">
    <property type="entry name" value="ZF_SWIM"/>
    <property type="match status" value="1"/>
</dbReference>
<keyword evidence="2" id="KW-0479">Metal-binding</keyword>
<keyword evidence="7" id="KW-1185">Reference proteome</keyword>
<evidence type="ECO:0000259" key="3">
    <source>
        <dbReference type="PROSITE" id="PS50966"/>
    </source>
</evidence>
<dbReference type="InterPro" id="IPR027417">
    <property type="entry name" value="P-loop_NTPase"/>
</dbReference>
<proteinExistence type="predicted"/>
<reference evidence="6 7" key="2">
    <citation type="submission" date="2017-09" db="EMBL/GenBank/DDBJ databases">
        <title>Bacillus patelloidae sp. nov., isolated from the intestinal tract of a marine limpet.</title>
        <authorList>
            <person name="Liu R."/>
            <person name="Dong C."/>
            <person name="Shao Z."/>
        </authorList>
    </citation>
    <scope>NUCLEOTIDE SEQUENCE [LARGE SCALE GENOMIC DNA]</scope>
    <source>
        <strain evidence="6 7">SA5d-4</strain>
    </source>
</reference>
<dbReference type="CDD" id="cd18793">
    <property type="entry name" value="SF2_C_SNF"/>
    <property type="match status" value="1"/>
</dbReference>
<reference evidence="7" key="1">
    <citation type="submission" date="2017-08" db="EMBL/GenBank/DDBJ databases">
        <authorList>
            <person name="Huang Z."/>
        </authorList>
    </citation>
    <scope>NUCLEOTIDE SEQUENCE [LARGE SCALE GENOMIC DNA]</scope>
    <source>
        <strain evidence="7">SA5d-4</strain>
    </source>
</reference>
<dbReference type="Gene3D" id="3.40.50.300">
    <property type="entry name" value="P-loop containing nucleotide triphosphate hydrolases"/>
    <property type="match status" value="1"/>
</dbReference>
<evidence type="ECO:0000313" key="7">
    <source>
        <dbReference type="Proteomes" id="UP000217083"/>
    </source>
</evidence>
<dbReference type="SMART" id="SM00487">
    <property type="entry name" value="DEXDc"/>
    <property type="match status" value="1"/>
</dbReference>
<name>A0A263BU10_9BACI</name>
<protein>
    <recommendedName>
        <fullName evidence="8">Helicase SNF2</fullName>
    </recommendedName>
</protein>
<dbReference type="PROSITE" id="PS51192">
    <property type="entry name" value="HELICASE_ATP_BIND_1"/>
    <property type="match status" value="1"/>
</dbReference>
<dbReference type="EMBL" id="NPIA01000005">
    <property type="protein sequence ID" value="OZM56666.1"/>
    <property type="molecule type" value="Genomic_DNA"/>
</dbReference>
<evidence type="ECO:0000313" key="6">
    <source>
        <dbReference type="EMBL" id="OZM56666.1"/>
    </source>
</evidence>
<evidence type="ECO:0000256" key="1">
    <source>
        <dbReference type="ARBA" id="ARBA00022801"/>
    </source>
</evidence>
<dbReference type="SMART" id="SM00490">
    <property type="entry name" value="HELICc"/>
    <property type="match status" value="1"/>
</dbReference>
<dbReference type="InterPro" id="IPR038718">
    <property type="entry name" value="SNF2-like_sf"/>
</dbReference>
<dbReference type="Pfam" id="PF00271">
    <property type="entry name" value="Helicase_C"/>
    <property type="match status" value="1"/>
</dbReference>
<dbReference type="Pfam" id="PF08455">
    <property type="entry name" value="SNF2_assoc"/>
    <property type="match status" value="1"/>
</dbReference>
<dbReference type="Proteomes" id="UP000217083">
    <property type="component" value="Unassembled WGS sequence"/>
</dbReference>
<dbReference type="InterPro" id="IPR014001">
    <property type="entry name" value="Helicase_ATP-bd"/>
</dbReference>
<keyword evidence="2" id="KW-0863">Zinc-finger</keyword>
<dbReference type="RefSeq" id="WP_094924971.1">
    <property type="nucleotide sequence ID" value="NZ_NPIA01000005.1"/>
</dbReference>
<dbReference type="InterPro" id="IPR013663">
    <property type="entry name" value="Helicase_SWF/SNF/SWI_bac"/>
</dbReference>